<dbReference type="PROSITE" id="PS51903">
    <property type="entry name" value="CLP_R"/>
    <property type="match status" value="1"/>
</dbReference>
<keyword evidence="9" id="KW-1185">Reference proteome</keyword>
<dbReference type="GO" id="GO:0005524">
    <property type="term" value="F:ATP binding"/>
    <property type="evidence" value="ECO:0007669"/>
    <property type="project" value="InterPro"/>
</dbReference>
<dbReference type="PANTHER" id="PTHR43572">
    <property type="entry name" value="CHAPERONE PROTEIN CLPD, CHLOROPLASTIC"/>
    <property type="match status" value="1"/>
</dbReference>
<proteinExistence type="inferred from homology"/>
<evidence type="ECO:0000256" key="6">
    <source>
        <dbReference type="SAM" id="MobiDB-lite"/>
    </source>
</evidence>
<sequence length="943" mass="103363">MPTSVTAARQFLTEEAARALDEAVAVARRRSHAQTTSLHAVSALLSLPSSTLRHACTRARSSAYPSRLQFRALELSVGVSLDRLPSSKSVEDPPISNSLMAAIKRSQASQRRHPESYHLQQLHSSNNNSATGCSQALAILKVELKYLILSILDDPIVSRVFGEAGFRSCDIKLALVRPPVSQVSSRFSRAQCPPIFLCNLTDSVSDRIGYNLLFPGQEDGVDENSNRISEVMAKKNGKSPLLVGVCAVQALKAFTESLTKGKSGILDGDLAGLIVISIEKEINGIVNEGNEEKMGLKLKEVEATLEKCNGSGGGGVVLQFGDLKGLIFDGALGDFVSPLVLKLAGLMEVYRRRLWLMGAVNSVEIYRKFCVKFPNIEKDWDLRLLPITSSKSSFDGAYPKSSLMRSFVPFGGLFPTPSDLKSPFSGRNQSIPRCNLCNEKYEQEVDAMKKAGSTVSVADQYSENLPSWLRMAAVDTSKGEDGAKTKAGEYMLSAKVLGLQKKWNDICQCLHCTPTFPKLDINPSMSQVPIVKGPQFSTDQKRTSSGDLSINESIFPNQSPRRQIHMQTNFLPKSTPSISCTSEGRNMNFHSGLHVDVPSLTQQTDKDVPWFHHPRQSLSSCSGRTPSPFVPPVTADLKLGTIYASTSQESNTTKLLNHQEHLQRFSGSVSAEFDANSETTSYQFAQSSSCSGPTSGEQFDLGDYKSIRKALAEKVGWQDEAVNSVSQAVSQLRHRYRSFRGIKCKGDNWLTFLGPDRVGKKRIASALADVLFGSQECLVSLDLSSQDKVGRSNSIFECKELNDYDMMSRGKTVSDLIAEELRKKPHSVVFLENVDKADYGVQHSLDLAIRTEREHKVPRSCLDLNFPVEETDEDDMGSGQSKSESLSESSENWVVKVLGRSFAEAGQKYNLTPQSVVKLVACEGDVVKEQAPGICLPAKINLN</sequence>
<dbReference type="InterPro" id="IPR051650">
    <property type="entry name" value="SL_signaling_regulator"/>
</dbReference>
<evidence type="ECO:0000256" key="1">
    <source>
        <dbReference type="ARBA" id="ARBA00008675"/>
    </source>
</evidence>
<dbReference type="SUPFAM" id="SSF52540">
    <property type="entry name" value="P-loop containing nucleoside triphosphate hydrolases"/>
    <property type="match status" value="1"/>
</dbReference>
<dbReference type="InterPro" id="IPR027417">
    <property type="entry name" value="P-loop_NTPase"/>
</dbReference>
<dbReference type="InterPro" id="IPR058680">
    <property type="entry name" value="NBD_SMAX1-like"/>
</dbReference>
<keyword evidence="2 5" id="KW-0677">Repeat</keyword>
<comment type="caution">
    <text evidence="8">The sequence shown here is derived from an EMBL/GenBank/DDBJ whole genome shotgun (WGS) entry which is preliminary data.</text>
</comment>
<dbReference type="AlphaFoldDB" id="A0A6A2WXP5"/>
<feature type="region of interest" description="Disordered" evidence="6">
    <location>
        <begin position="535"/>
        <end position="554"/>
    </location>
</feature>
<evidence type="ECO:0000259" key="7">
    <source>
        <dbReference type="PROSITE" id="PS51903"/>
    </source>
</evidence>
<feature type="region of interest" description="Disordered" evidence="6">
    <location>
        <begin position="868"/>
        <end position="887"/>
    </location>
</feature>
<dbReference type="Pfam" id="PF26587">
    <property type="entry name" value="AAA_lid_SMAX1"/>
    <property type="match status" value="1"/>
</dbReference>
<dbReference type="Pfam" id="PF02861">
    <property type="entry name" value="Clp_N"/>
    <property type="match status" value="1"/>
</dbReference>
<dbReference type="Proteomes" id="UP000436088">
    <property type="component" value="Unassembled WGS sequence"/>
</dbReference>
<dbReference type="Gene3D" id="1.10.1780.10">
    <property type="entry name" value="Clp, N-terminal domain"/>
    <property type="match status" value="1"/>
</dbReference>
<dbReference type="Pfam" id="PF23569">
    <property type="entry name" value="NBD_SMAX1"/>
    <property type="match status" value="1"/>
</dbReference>
<feature type="domain" description="Clp R" evidence="7">
    <location>
        <begin position="8"/>
        <end position="181"/>
    </location>
</feature>
<evidence type="ECO:0000313" key="8">
    <source>
        <dbReference type="EMBL" id="KAE8666733.1"/>
    </source>
</evidence>
<dbReference type="InterPro" id="IPR036628">
    <property type="entry name" value="Clp_N_dom_sf"/>
</dbReference>
<keyword evidence="3" id="KW-0805">Transcription regulation</keyword>
<dbReference type="InterPro" id="IPR004176">
    <property type="entry name" value="Clp_R_N"/>
</dbReference>
<dbReference type="PANTHER" id="PTHR43572:SF38">
    <property type="entry name" value="PROTEIN SMAX1-LIKE 6"/>
    <property type="match status" value="1"/>
</dbReference>
<evidence type="ECO:0000256" key="3">
    <source>
        <dbReference type="ARBA" id="ARBA00023015"/>
    </source>
</evidence>
<comment type="similarity">
    <text evidence="1">Belongs to the ClpA/ClpB family.</text>
</comment>
<accession>A0A6A2WXP5</accession>
<protein>
    <recommendedName>
        <fullName evidence="7">Clp R domain-containing protein</fullName>
    </recommendedName>
</protein>
<feature type="compositionally biased region" description="Low complexity" evidence="6">
    <location>
        <begin position="878"/>
        <end position="887"/>
    </location>
</feature>
<dbReference type="GO" id="GO:0016887">
    <property type="term" value="F:ATP hydrolysis activity"/>
    <property type="evidence" value="ECO:0007669"/>
    <property type="project" value="InterPro"/>
</dbReference>
<dbReference type="InterPro" id="IPR058954">
    <property type="entry name" value="AAA_lid_SMAX1"/>
</dbReference>
<evidence type="ECO:0000313" key="9">
    <source>
        <dbReference type="Proteomes" id="UP000436088"/>
    </source>
</evidence>
<dbReference type="Pfam" id="PF07724">
    <property type="entry name" value="AAA_2"/>
    <property type="match status" value="1"/>
</dbReference>
<reference evidence="8" key="1">
    <citation type="submission" date="2019-09" db="EMBL/GenBank/DDBJ databases">
        <title>Draft genome information of white flower Hibiscus syriacus.</title>
        <authorList>
            <person name="Kim Y.-M."/>
        </authorList>
    </citation>
    <scope>NUCLEOTIDE SEQUENCE [LARGE SCALE GENOMIC DNA]</scope>
    <source>
        <strain evidence="8">YM2019G1</strain>
    </source>
</reference>
<evidence type="ECO:0000256" key="2">
    <source>
        <dbReference type="ARBA" id="ARBA00022737"/>
    </source>
</evidence>
<organism evidence="8 9">
    <name type="scientific">Hibiscus syriacus</name>
    <name type="common">Rose of Sharon</name>
    <dbReference type="NCBI Taxonomy" id="106335"/>
    <lineage>
        <taxon>Eukaryota</taxon>
        <taxon>Viridiplantae</taxon>
        <taxon>Streptophyta</taxon>
        <taxon>Embryophyta</taxon>
        <taxon>Tracheophyta</taxon>
        <taxon>Spermatophyta</taxon>
        <taxon>Magnoliopsida</taxon>
        <taxon>eudicotyledons</taxon>
        <taxon>Gunneridae</taxon>
        <taxon>Pentapetalae</taxon>
        <taxon>rosids</taxon>
        <taxon>malvids</taxon>
        <taxon>Malvales</taxon>
        <taxon>Malvaceae</taxon>
        <taxon>Malvoideae</taxon>
        <taxon>Hibiscus</taxon>
    </lineage>
</organism>
<name>A0A6A2WXP5_HIBSY</name>
<dbReference type="InterPro" id="IPR003959">
    <property type="entry name" value="ATPase_AAA_core"/>
</dbReference>
<feature type="compositionally biased region" description="Polar residues" evidence="6">
    <location>
        <begin position="545"/>
        <end position="554"/>
    </location>
</feature>
<keyword evidence="4" id="KW-0804">Transcription</keyword>
<evidence type="ECO:0000256" key="5">
    <source>
        <dbReference type="PROSITE-ProRule" id="PRU01251"/>
    </source>
</evidence>
<evidence type="ECO:0000256" key="4">
    <source>
        <dbReference type="ARBA" id="ARBA00023163"/>
    </source>
</evidence>
<dbReference type="EMBL" id="VEPZ02001593">
    <property type="protein sequence ID" value="KAE8666733.1"/>
    <property type="molecule type" value="Genomic_DNA"/>
</dbReference>
<dbReference type="Gene3D" id="3.40.50.300">
    <property type="entry name" value="P-loop containing nucleotide triphosphate hydrolases"/>
    <property type="match status" value="1"/>
</dbReference>
<gene>
    <name evidence="8" type="ORF">F3Y22_tig00112491pilonHSYRG00149</name>
</gene>
<dbReference type="SUPFAM" id="SSF81923">
    <property type="entry name" value="Double Clp-N motif"/>
    <property type="match status" value="1"/>
</dbReference>